<name>A0A1D2MF27_ORCCI</name>
<dbReference type="Proteomes" id="UP000094527">
    <property type="component" value="Unassembled WGS sequence"/>
</dbReference>
<sequence length="133" mass="15097">MKALIPHEAGFLLISSVSANLLLPIYSNGQRNLFLETEGRKLPSSHRSISAFSQTHYNLSLSKTNFEDFCKVSITCFKLNEPRKLILQIAHHVLRRQSKKQRDQELVGHFWYSALSVTSAISYVYGINGLMLS</sequence>
<evidence type="ECO:0000313" key="2">
    <source>
        <dbReference type="EMBL" id="ODM91502.1"/>
    </source>
</evidence>
<proteinExistence type="predicted"/>
<accession>A0A1D2MF27</accession>
<evidence type="ECO:0000313" key="3">
    <source>
        <dbReference type="Proteomes" id="UP000094527"/>
    </source>
</evidence>
<dbReference type="EMBL" id="LJIJ01001530">
    <property type="protein sequence ID" value="ODM91502.1"/>
    <property type="molecule type" value="Genomic_DNA"/>
</dbReference>
<protein>
    <submittedName>
        <fullName evidence="2">Uncharacterized protein</fullName>
    </submittedName>
</protein>
<feature type="transmembrane region" description="Helical" evidence="1">
    <location>
        <begin position="106"/>
        <end position="127"/>
    </location>
</feature>
<keyword evidence="1" id="KW-0812">Transmembrane</keyword>
<organism evidence="2 3">
    <name type="scientific">Orchesella cincta</name>
    <name type="common">Springtail</name>
    <name type="synonym">Podura cincta</name>
    <dbReference type="NCBI Taxonomy" id="48709"/>
    <lineage>
        <taxon>Eukaryota</taxon>
        <taxon>Metazoa</taxon>
        <taxon>Ecdysozoa</taxon>
        <taxon>Arthropoda</taxon>
        <taxon>Hexapoda</taxon>
        <taxon>Collembola</taxon>
        <taxon>Entomobryomorpha</taxon>
        <taxon>Entomobryoidea</taxon>
        <taxon>Orchesellidae</taxon>
        <taxon>Orchesellinae</taxon>
        <taxon>Orchesella</taxon>
    </lineage>
</organism>
<evidence type="ECO:0000256" key="1">
    <source>
        <dbReference type="SAM" id="Phobius"/>
    </source>
</evidence>
<dbReference type="AlphaFoldDB" id="A0A1D2MF27"/>
<comment type="caution">
    <text evidence="2">The sequence shown here is derived from an EMBL/GenBank/DDBJ whole genome shotgun (WGS) entry which is preliminary data.</text>
</comment>
<keyword evidence="1" id="KW-0472">Membrane</keyword>
<gene>
    <name evidence="2" type="ORF">Ocin01_15183</name>
</gene>
<keyword evidence="1" id="KW-1133">Transmembrane helix</keyword>
<keyword evidence="3" id="KW-1185">Reference proteome</keyword>
<reference evidence="2 3" key="1">
    <citation type="journal article" date="2016" name="Genome Biol. Evol.">
        <title>Gene Family Evolution Reflects Adaptation to Soil Environmental Stressors in the Genome of the Collembolan Orchesella cincta.</title>
        <authorList>
            <person name="Faddeeva-Vakhrusheva A."/>
            <person name="Derks M.F."/>
            <person name="Anvar S.Y."/>
            <person name="Agamennone V."/>
            <person name="Suring W."/>
            <person name="Smit S."/>
            <person name="van Straalen N.M."/>
            <person name="Roelofs D."/>
        </authorList>
    </citation>
    <scope>NUCLEOTIDE SEQUENCE [LARGE SCALE GENOMIC DNA]</scope>
    <source>
        <tissue evidence="2">Mixed pool</tissue>
    </source>
</reference>